<evidence type="ECO:0000256" key="2">
    <source>
        <dbReference type="ARBA" id="ARBA00022692"/>
    </source>
</evidence>
<protein>
    <recommendedName>
        <fullName evidence="6">TonB C-terminal domain-containing protein</fullName>
    </recommendedName>
</protein>
<dbReference type="Gene3D" id="3.30.1150.10">
    <property type="match status" value="1"/>
</dbReference>
<keyword evidence="3" id="KW-1133">Transmembrane helix</keyword>
<dbReference type="KEGG" id="skr:BRX40_14880"/>
<evidence type="ECO:0000313" key="8">
    <source>
        <dbReference type="Proteomes" id="UP000185161"/>
    </source>
</evidence>
<evidence type="ECO:0000256" key="5">
    <source>
        <dbReference type="SAM" id="MobiDB-lite"/>
    </source>
</evidence>
<comment type="subcellular location">
    <subcellularLocation>
        <location evidence="1">Membrane</location>
        <topology evidence="1">Single-pass membrane protein</topology>
    </subcellularLocation>
</comment>
<dbReference type="GO" id="GO:0055085">
    <property type="term" value="P:transmembrane transport"/>
    <property type="evidence" value="ECO:0007669"/>
    <property type="project" value="InterPro"/>
</dbReference>
<dbReference type="InterPro" id="IPR006260">
    <property type="entry name" value="TonB/TolA_C"/>
</dbReference>
<feature type="compositionally biased region" description="Basic and acidic residues" evidence="5">
    <location>
        <begin position="51"/>
        <end position="62"/>
    </location>
</feature>
<keyword evidence="8" id="KW-1185">Reference proteome</keyword>
<reference evidence="8" key="1">
    <citation type="submission" date="2016-12" db="EMBL/GenBank/DDBJ databases">
        <title>Whole genome sequencing of Sphingomonas sp. ABOJV.</title>
        <authorList>
            <person name="Conlan S."/>
            <person name="Thomas P.J."/>
            <person name="Mullikin J."/>
            <person name="Palmore T.N."/>
            <person name="Frank K.M."/>
            <person name="Segre J.A."/>
        </authorList>
    </citation>
    <scope>NUCLEOTIDE SEQUENCE [LARGE SCALE GENOMIC DNA]</scope>
    <source>
        <strain evidence="8">ABOJV</strain>
    </source>
</reference>
<dbReference type="PROSITE" id="PS52015">
    <property type="entry name" value="TONB_CTD"/>
    <property type="match status" value="1"/>
</dbReference>
<keyword evidence="4" id="KW-0472">Membrane</keyword>
<organism evidence="7 8">
    <name type="scientific">Sphingomonas koreensis</name>
    <dbReference type="NCBI Taxonomy" id="93064"/>
    <lineage>
        <taxon>Bacteria</taxon>
        <taxon>Pseudomonadati</taxon>
        <taxon>Pseudomonadota</taxon>
        <taxon>Alphaproteobacteria</taxon>
        <taxon>Sphingomonadales</taxon>
        <taxon>Sphingomonadaceae</taxon>
        <taxon>Sphingomonas</taxon>
    </lineage>
</organism>
<feature type="domain" description="TonB C-terminal" evidence="6">
    <location>
        <begin position="148"/>
        <end position="240"/>
    </location>
</feature>
<evidence type="ECO:0000259" key="6">
    <source>
        <dbReference type="PROSITE" id="PS52015"/>
    </source>
</evidence>
<dbReference type="Proteomes" id="UP000185161">
    <property type="component" value="Chromosome"/>
</dbReference>
<feature type="region of interest" description="Disordered" evidence="5">
    <location>
        <begin position="51"/>
        <end position="82"/>
    </location>
</feature>
<dbReference type="Pfam" id="PF03544">
    <property type="entry name" value="TonB_C"/>
    <property type="match status" value="1"/>
</dbReference>
<gene>
    <name evidence="7" type="ORF">BRX40_14880</name>
</gene>
<proteinExistence type="predicted"/>
<sequence length="248" mass="25740">MLSSPHERAGGAAAALAVTCALGAVLALGLAVRERPAGDDAGVALFDILPEPKPKAKVERMPRRNMRPSGEAAPPNLRSRATEVAAPKPIVPIDVQPLVIAAEKPADAFEATSGAAEVAGPGTGAGGKGNGFGGGGSGDGDGAGDPDATPPRQIRGSIRDSDYPEDLADAGIGGRVTVLFLVQTDGRVPECDVVGSSGIPRLDALTCRLIRERFRFRPSRDGRGRAVPALVRESHEWVFERLPPERDH</sequence>
<accession>A0A1L6JHS5</accession>
<dbReference type="STRING" id="93064.BRX40_14880"/>
<evidence type="ECO:0000313" key="7">
    <source>
        <dbReference type="EMBL" id="APR55070.1"/>
    </source>
</evidence>
<dbReference type="AlphaFoldDB" id="A0A1L6JHS5"/>
<name>A0A1L6JHS5_9SPHN</name>
<dbReference type="GO" id="GO:0016020">
    <property type="term" value="C:membrane"/>
    <property type="evidence" value="ECO:0007669"/>
    <property type="project" value="UniProtKB-SubCell"/>
</dbReference>
<dbReference type="NCBIfam" id="TIGR01352">
    <property type="entry name" value="tonB_Cterm"/>
    <property type="match status" value="1"/>
</dbReference>
<dbReference type="EMBL" id="CP018820">
    <property type="protein sequence ID" value="APR55070.1"/>
    <property type="molecule type" value="Genomic_DNA"/>
</dbReference>
<evidence type="ECO:0000256" key="1">
    <source>
        <dbReference type="ARBA" id="ARBA00004167"/>
    </source>
</evidence>
<dbReference type="InterPro" id="IPR037682">
    <property type="entry name" value="TonB_C"/>
</dbReference>
<feature type="region of interest" description="Disordered" evidence="5">
    <location>
        <begin position="112"/>
        <end position="167"/>
    </location>
</feature>
<evidence type="ECO:0000256" key="3">
    <source>
        <dbReference type="ARBA" id="ARBA00022989"/>
    </source>
</evidence>
<keyword evidence="2" id="KW-0812">Transmembrane</keyword>
<evidence type="ECO:0000256" key="4">
    <source>
        <dbReference type="ARBA" id="ARBA00023136"/>
    </source>
</evidence>
<feature type="compositionally biased region" description="Gly residues" evidence="5">
    <location>
        <begin position="121"/>
        <end position="143"/>
    </location>
</feature>
<dbReference type="SUPFAM" id="SSF74653">
    <property type="entry name" value="TolA/TonB C-terminal domain"/>
    <property type="match status" value="1"/>
</dbReference>